<keyword evidence="5" id="KW-0805">Transcription regulation</keyword>
<evidence type="ECO:0000313" key="11">
    <source>
        <dbReference type="EMBL" id="MFC4102721.1"/>
    </source>
</evidence>
<dbReference type="InterPro" id="IPR051552">
    <property type="entry name" value="HptR"/>
</dbReference>
<dbReference type="SUPFAM" id="SSF52172">
    <property type="entry name" value="CheY-like"/>
    <property type="match status" value="1"/>
</dbReference>
<keyword evidence="7" id="KW-0804">Transcription</keyword>
<comment type="subcellular location">
    <subcellularLocation>
        <location evidence="1">Cytoplasm</location>
    </subcellularLocation>
</comment>
<keyword evidence="4" id="KW-0902">Two-component regulatory system</keyword>
<dbReference type="SMART" id="SM00448">
    <property type="entry name" value="REC"/>
    <property type="match status" value="1"/>
</dbReference>
<evidence type="ECO:0000256" key="5">
    <source>
        <dbReference type="ARBA" id="ARBA00023015"/>
    </source>
</evidence>
<dbReference type="Pfam" id="PF00072">
    <property type="entry name" value="Response_reg"/>
    <property type="match status" value="1"/>
</dbReference>
<dbReference type="PROSITE" id="PS01124">
    <property type="entry name" value="HTH_ARAC_FAMILY_2"/>
    <property type="match status" value="1"/>
</dbReference>
<accession>A0ABV8K9J3</accession>
<dbReference type="SUPFAM" id="SSF46689">
    <property type="entry name" value="Homeodomain-like"/>
    <property type="match status" value="2"/>
</dbReference>
<dbReference type="PANTHER" id="PTHR42713:SF3">
    <property type="entry name" value="TRANSCRIPTIONAL REGULATORY PROTEIN HPTR"/>
    <property type="match status" value="1"/>
</dbReference>
<evidence type="ECO:0000256" key="3">
    <source>
        <dbReference type="ARBA" id="ARBA00022553"/>
    </source>
</evidence>
<keyword evidence="12" id="KW-1185">Reference proteome</keyword>
<dbReference type="PROSITE" id="PS50110">
    <property type="entry name" value="RESPONSE_REGULATORY"/>
    <property type="match status" value="1"/>
</dbReference>
<dbReference type="InterPro" id="IPR018062">
    <property type="entry name" value="HTH_AraC-typ_CS"/>
</dbReference>
<reference evidence="12" key="1">
    <citation type="journal article" date="2019" name="Int. J. Syst. Evol. Microbiol.">
        <title>The Global Catalogue of Microorganisms (GCM) 10K type strain sequencing project: providing services to taxonomists for standard genome sequencing and annotation.</title>
        <authorList>
            <consortium name="The Broad Institute Genomics Platform"/>
            <consortium name="The Broad Institute Genome Sequencing Center for Infectious Disease"/>
            <person name="Wu L."/>
            <person name="Ma J."/>
        </authorList>
    </citation>
    <scope>NUCLEOTIDE SEQUENCE [LARGE SCALE GENOMIC DNA]</scope>
    <source>
        <strain evidence="12">IBRC-M 10987</strain>
    </source>
</reference>
<dbReference type="Pfam" id="PF12833">
    <property type="entry name" value="HTH_18"/>
    <property type="match status" value="1"/>
</dbReference>
<evidence type="ECO:0000259" key="9">
    <source>
        <dbReference type="PROSITE" id="PS01124"/>
    </source>
</evidence>
<dbReference type="PROSITE" id="PS00041">
    <property type="entry name" value="HTH_ARAC_FAMILY_1"/>
    <property type="match status" value="1"/>
</dbReference>
<gene>
    <name evidence="11" type="ORF">ACFOZ8_24170</name>
</gene>
<dbReference type="PANTHER" id="PTHR42713">
    <property type="entry name" value="HISTIDINE KINASE-RELATED"/>
    <property type="match status" value="1"/>
</dbReference>
<evidence type="ECO:0000256" key="2">
    <source>
        <dbReference type="ARBA" id="ARBA00022490"/>
    </source>
</evidence>
<comment type="caution">
    <text evidence="11">The sequence shown here is derived from an EMBL/GenBank/DDBJ whole genome shotgun (WGS) entry which is preliminary data.</text>
</comment>
<dbReference type="Gene3D" id="1.10.10.60">
    <property type="entry name" value="Homeodomain-like"/>
    <property type="match status" value="2"/>
</dbReference>
<dbReference type="InterPro" id="IPR011006">
    <property type="entry name" value="CheY-like_superfamily"/>
</dbReference>
<protein>
    <submittedName>
        <fullName evidence="11">Response regulator</fullName>
    </submittedName>
</protein>
<evidence type="ECO:0000259" key="10">
    <source>
        <dbReference type="PROSITE" id="PS50110"/>
    </source>
</evidence>
<dbReference type="SMART" id="SM00342">
    <property type="entry name" value="HTH_ARAC"/>
    <property type="match status" value="1"/>
</dbReference>
<keyword evidence="2" id="KW-0963">Cytoplasm</keyword>
<dbReference type="RefSeq" id="WP_377721337.1">
    <property type="nucleotide sequence ID" value="NZ_JBHSAM010000034.1"/>
</dbReference>
<organism evidence="11 12">
    <name type="scientific">Paenibacillus xanthanilyticus</name>
    <dbReference type="NCBI Taxonomy" id="1783531"/>
    <lineage>
        <taxon>Bacteria</taxon>
        <taxon>Bacillati</taxon>
        <taxon>Bacillota</taxon>
        <taxon>Bacilli</taxon>
        <taxon>Bacillales</taxon>
        <taxon>Paenibacillaceae</taxon>
        <taxon>Paenibacillus</taxon>
    </lineage>
</organism>
<feature type="domain" description="HTH araC/xylS-type" evidence="9">
    <location>
        <begin position="416"/>
        <end position="513"/>
    </location>
</feature>
<keyword evidence="6" id="KW-0238">DNA-binding</keyword>
<sequence>MHSVMIVDDEPTIHEGLKALIEWERLGFVVVDTAGNAKEALAKYRLHKPGLMIVDIRMPGMDGLELIQILKRDNARLHVLVLSGYADFSYAQRAISLGIDGYLLKPVDEDEMSEHLAKLKMTMDDEIRMQAEVPSELWNQERLLREILTGRITDDSGTLRRTAKEVGMLWNGFQVVLLLPHALKSDPPLSQDSIRAGLSSLYERNGRGIVFSAEPYVGILLRDGISGASARRQLLADLQMVAEAEHCVFTVAAGERTTRIEEIRRSYAIAQERMRQRFFRVGEIIGPEPPPLLPEPTPDPVALSRLEGLADKLVLATETGNTDVLSRQLEEAGRLMLQAGEGETSAKARFMQMLTHVLERLALKHTSVRKRSQEFSGRVLAIERSQTYAVMLKSIADLLADMASDAGSDTQETCIRRMIDLINRNYKENLKLETIAEALNYNSSYLGKLFKSQTGDHFNTYRDKVRIGKAKELLEQGMRVYEVADQVGLSNVNYFHAKFRKYVGMSPTQFRENMD</sequence>
<proteinExistence type="predicted"/>
<feature type="modified residue" description="4-aspartylphosphate" evidence="8">
    <location>
        <position position="55"/>
    </location>
</feature>
<evidence type="ECO:0000256" key="7">
    <source>
        <dbReference type="ARBA" id="ARBA00023163"/>
    </source>
</evidence>
<feature type="domain" description="Response regulatory" evidence="10">
    <location>
        <begin position="3"/>
        <end position="120"/>
    </location>
</feature>
<evidence type="ECO:0000256" key="4">
    <source>
        <dbReference type="ARBA" id="ARBA00023012"/>
    </source>
</evidence>
<keyword evidence="3 8" id="KW-0597">Phosphoprotein</keyword>
<evidence type="ECO:0000256" key="1">
    <source>
        <dbReference type="ARBA" id="ARBA00004496"/>
    </source>
</evidence>
<evidence type="ECO:0000256" key="8">
    <source>
        <dbReference type="PROSITE-ProRule" id="PRU00169"/>
    </source>
</evidence>
<evidence type="ECO:0000256" key="6">
    <source>
        <dbReference type="ARBA" id="ARBA00023125"/>
    </source>
</evidence>
<dbReference type="Gene3D" id="3.40.50.2300">
    <property type="match status" value="1"/>
</dbReference>
<evidence type="ECO:0000313" key="12">
    <source>
        <dbReference type="Proteomes" id="UP001595715"/>
    </source>
</evidence>
<dbReference type="Proteomes" id="UP001595715">
    <property type="component" value="Unassembled WGS sequence"/>
</dbReference>
<dbReference type="InterPro" id="IPR001789">
    <property type="entry name" value="Sig_transdc_resp-reg_receiver"/>
</dbReference>
<name>A0ABV8K9J3_9BACL</name>
<dbReference type="InterPro" id="IPR009057">
    <property type="entry name" value="Homeodomain-like_sf"/>
</dbReference>
<dbReference type="InterPro" id="IPR018060">
    <property type="entry name" value="HTH_AraC"/>
</dbReference>
<dbReference type="CDD" id="cd17536">
    <property type="entry name" value="REC_YesN-like"/>
    <property type="match status" value="1"/>
</dbReference>
<dbReference type="EMBL" id="JBHSAM010000034">
    <property type="protein sequence ID" value="MFC4102721.1"/>
    <property type="molecule type" value="Genomic_DNA"/>
</dbReference>